<feature type="transmembrane region" description="Helical" evidence="2">
    <location>
        <begin position="58"/>
        <end position="79"/>
    </location>
</feature>
<evidence type="ECO:0000313" key="3">
    <source>
        <dbReference type="EMBL" id="CTQ47735.1"/>
    </source>
</evidence>
<accession>A0A0M6YCA5</accession>
<keyword evidence="2" id="KW-0472">Membrane</keyword>
<dbReference type="EMBL" id="CXST01000022">
    <property type="protein sequence ID" value="CTQ47735.1"/>
    <property type="molecule type" value="Genomic_DNA"/>
</dbReference>
<protein>
    <submittedName>
        <fullName evidence="3">TrbC/VIRB2 family protein</fullName>
    </submittedName>
</protein>
<dbReference type="Pfam" id="PF04956">
    <property type="entry name" value="TrbC"/>
    <property type="match status" value="1"/>
</dbReference>
<evidence type="ECO:0000256" key="2">
    <source>
        <dbReference type="SAM" id="Phobius"/>
    </source>
</evidence>
<evidence type="ECO:0000256" key="1">
    <source>
        <dbReference type="ARBA" id="ARBA00004141"/>
    </source>
</evidence>
<dbReference type="GO" id="GO:0016020">
    <property type="term" value="C:membrane"/>
    <property type="evidence" value="ECO:0007669"/>
    <property type="project" value="UniProtKB-SubCell"/>
</dbReference>
<proteinExistence type="predicted"/>
<keyword evidence="4" id="KW-1185">Reference proteome</keyword>
<comment type="subcellular location">
    <subcellularLocation>
        <location evidence="1">Membrane</location>
        <topology evidence="1">Multi-pass membrane protein</topology>
    </subcellularLocation>
</comment>
<reference evidence="4" key="1">
    <citation type="submission" date="2015-07" db="EMBL/GenBank/DDBJ databases">
        <authorList>
            <person name="Rodrigo-Torres Lidia"/>
            <person name="Arahal R.David."/>
        </authorList>
    </citation>
    <scope>NUCLEOTIDE SEQUENCE [LARGE SCALE GENOMIC DNA]</scope>
    <source>
        <strain evidence="4">CECT 4801</strain>
    </source>
</reference>
<dbReference type="InterPro" id="IPR007039">
    <property type="entry name" value="TrbC/VirB2"/>
</dbReference>
<evidence type="ECO:0000313" key="4">
    <source>
        <dbReference type="Proteomes" id="UP000048926"/>
    </source>
</evidence>
<gene>
    <name evidence="3" type="ORF">LAL4801_06204</name>
</gene>
<name>A0A0M6YCA5_9HYPH</name>
<feature type="transmembrane region" description="Helical" evidence="2">
    <location>
        <begin position="91"/>
        <end position="109"/>
    </location>
</feature>
<dbReference type="AlphaFoldDB" id="A0A0M6YCA5"/>
<organism evidence="3 4">
    <name type="scientific">Roseibium aggregatum</name>
    <dbReference type="NCBI Taxonomy" id="187304"/>
    <lineage>
        <taxon>Bacteria</taxon>
        <taxon>Pseudomonadati</taxon>
        <taxon>Pseudomonadota</taxon>
        <taxon>Alphaproteobacteria</taxon>
        <taxon>Hyphomicrobiales</taxon>
        <taxon>Stappiaceae</taxon>
        <taxon>Roseibium</taxon>
    </lineage>
</organism>
<dbReference type="Proteomes" id="UP000048926">
    <property type="component" value="Unassembled WGS sequence"/>
</dbReference>
<keyword evidence="2" id="KW-0812">Transmembrane</keyword>
<keyword evidence="2" id="KW-1133">Transmembrane helix</keyword>
<sequence length="112" mass="11549">MSILIRLGLCPQSPVKIDVEKVAIKAIACASMLFPAQAMAQDWSAPATSMLESLESGLVSVAAPVIGVGVIIYGIWAMVTGRIDIMRLAQLVGAGALVIFGPTALRALLSAA</sequence>
<dbReference type="RefSeq" id="WP_268873344.1">
    <property type="nucleotide sequence ID" value="NZ_CXST01000022.1"/>
</dbReference>